<evidence type="ECO:0000313" key="2">
    <source>
        <dbReference type="EMBL" id="MDT7040826.1"/>
    </source>
</evidence>
<protein>
    <recommendedName>
        <fullName evidence="4">Secreted protein</fullName>
    </recommendedName>
</protein>
<evidence type="ECO:0000256" key="1">
    <source>
        <dbReference type="SAM" id="SignalP"/>
    </source>
</evidence>
<evidence type="ECO:0008006" key="4">
    <source>
        <dbReference type="Google" id="ProtNLM"/>
    </source>
</evidence>
<keyword evidence="1" id="KW-0732">Signal</keyword>
<gene>
    <name evidence="2" type="ORF">PPG34_00600</name>
</gene>
<dbReference type="Proteomes" id="UP001250932">
    <property type="component" value="Unassembled WGS sequence"/>
</dbReference>
<feature type="chain" id="PRO_5047022675" description="Secreted protein" evidence="1">
    <location>
        <begin position="28"/>
        <end position="117"/>
    </location>
</feature>
<name>A0ABU3K377_9BACT</name>
<dbReference type="RefSeq" id="WP_313831185.1">
    <property type="nucleotide sequence ID" value="NZ_JAQOUE010000001.1"/>
</dbReference>
<evidence type="ECO:0000313" key="3">
    <source>
        <dbReference type="Proteomes" id="UP001250932"/>
    </source>
</evidence>
<comment type="caution">
    <text evidence="2">The sequence shown here is derived from an EMBL/GenBank/DDBJ whole genome shotgun (WGS) entry which is preliminary data.</text>
</comment>
<dbReference type="EMBL" id="JAQOUE010000001">
    <property type="protein sequence ID" value="MDT7040826.1"/>
    <property type="molecule type" value="Genomic_DNA"/>
</dbReference>
<accession>A0ABU3K377</accession>
<keyword evidence="3" id="KW-1185">Reference proteome</keyword>
<feature type="signal peptide" evidence="1">
    <location>
        <begin position="1"/>
        <end position="27"/>
    </location>
</feature>
<proteinExistence type="predicted"/>
<sequence length="117" mass="13005">MKRLTCKFVALFGLLTLLALFPRPGLASEREVIQFTGQGSTQTETFHVPSGWGIHWEADGPIFQVLVHSSIGDLPMVGFSQEEGKRGFLMQFVGGEFYLKVHSPSNWTIRVVEILGP</sequence>
<organism evidence="2 3">
    <name type="scientific">Candidatus Nitronereus thalassa</name>
    <dbReference type="NCBI Taxonomy" id="3020898"/>
    <lineage>
        <taxon>Bacteria</taxon>
        <taxon>Pseudomonadati</taxon>
        <taxon>Nitrospirota</taxon>
        <taxon>Nitrospiria</taxon>
        <taxon>Nitrospirales</taxon>
        <taxon>Nitrospiraceae</taxon>
        <taxon>Candidatus Nitronereus</taxon>
    </lineage>
</organism>
<reference evidence="2 3" key="1">
    <citation type="journal article" date="2023" name="ISME J.">
        <title>Cultivation and genomic characterization of novel and ubiquitous marine nitrite-oxidizing bacteria from the Nitrospirales.</title>
        <authorList>
            <person name="Mueller A.J."/>
            <person name="Daebeler A."/>
            <person name="Herbold C.W."/>
            <person name="Kirkegaard R.H."/>
            <person name="Daims H."/>
        </authorList>
    </citation>
    <scope>NUCLEOTIDE SEQUENCE [LARGE SCALE GENOMIC DNA]</scope>
    <source>
        <strain evidence="2 3">EB</strain>
    </source>
</reference>